<protein>
    <recommendedName>
        <fullName evidence="7">ComEC/Rec2-related protein domain-containing protein</fullName>
    </recommendedName>
</protein>
<dbReference type="NCBIfam" id="NF045979">
    <property type="entry name" value="ComEC_MAG0480"/>
    <property type="match status" value="1"/>
</dbReference>
<dbReference type="PANTHER" id="PTHR30619">
    <property type="entry name" value="DNA INTERNALIZATION/COMPETENCE PROTEIN COMEC/REC2"/>
    <property type="match status" value="1"/>
</dbReference>
<feature type="transmembrane region" description="Helical" evidence="6">
    <location>
        <begin position="397"/>
        <end position="413"/>
    </location>
</feature>
<keyword evidence="3 6" id="KW-0812">Transmembrane</keyword>
<feature type="transmembrane region" description="Helical" evidence="6">
    <location>
        <begin position="292"/>
        <end position="319"/>
    </location>
</feature>
<dbReference type="EMBL" id="VHHP01000003">
    <property type="protein sequence ID" value="TPR54072.1"/>
    <property type="molecule type" value="Genomic_DNA"/>
</dbReference>
<feature type="transmembrane region" description="Helical" evidence="6">
    <location>
        <begin position="420"/>
        <end position="438"/>
    </location>
</feature>
<evidence type="ECO:0000256" key="5">
    <source>
        <dbReference type="ARBA" id="ARBA00023136"/>
    </source>
</evidence>
<feature type="transmembrane region" description="Helical" evidence="6">
    <location>
        <begin position="67"/>
        <end position="87"/>
    </location>
</feature>
<organism evidence="8 9">
    <name type="scientific">Metamycoplasma neophronis</name>
    <dbReference type="NCBI Taxonomy" id="872983"/>
    <lineage>
        <taxon>Bacteria</taxon>
        <taxon>Bacillati</taxon>
        <taxon>Mycoplasmatota</taxon>
        <taxon>Mycoplasmoidales</taxon>
        <taxon>Metamycoplasmataceae</taxon>
        <taxon>Metamycoplasma</taxon>
    </lineage>
</organism>
<feature type="transmembrane region" description="Helical" evidence="6">
    <location>
        <begin position="215"/>
        <end position="238"/>
    </location>
</feature>
<feature type="domain" description="ComEC/Rec2-related protein" evidence="7">
    <location>
        <begin position="203"/>
        <end position="425"/>
    </location>
</feature>
<dbReference type="PANTHER" id="PTHR30619:SF7">
    <property type="entry name" value="BETA-LACTAMASE DOMAIN PROTEIN"/>
    <property type="match status" value="1"/>
</dbReference>
<comment type="caution">
    <text evidence="8">The sequence shown here is derived from an EMBL/GenBank/DDBJ whole genome shotgun (WGS) entry which is preliminary data.</text>
</comment>
<evidence type="ECO:0000256" key="2">
    <source>
        <dbReference type="ARBA" id="ARBA00022475"/>
    </source>
</evidence>
<comment type="subcellular location">
    <subcellularLocation>
        <location evidence="1">Cell membrane</location>
        <topology evidence="1">Multi-pass membrane protein</topology>
    </subcellularLocation>
</comment>
<feature type="transmembrane region" description="Helical" evidence="6">
    <location>
        <begin position="339"/>
        <end position="361"/>
    </location>
</feature>
<reference evidence="8" key="1">
    <citation type="submission" date="2019-06" db="EMBL/GenBank/DDBJ databases">
        <title>Mycoplasma neophronis type strain whole genome sequence.</title>
        <authorList>
            <person name="Spergser J."/>
        </authorList>
    </citation>
    <scope>NUCLEOTIDE SEQUENCE [LARGE SCALE GENOMIC DNA]</scope>
    <source>
        <strain evidence="8">DSM 24097</strain>
    </source>
</reference>
<keyword evidence="5 6" id="KW-0472">Membrane</keyword>
<dbReference type="InterPro" id="IPR004477">
    <property type="entry name" value="ComEC_N"/>
</dbReference>
<feature type="transmembrane region" description="Helical" evidence="6">
    <location>
        <begin position="373"/>
        <end position="391"/>
    </location>
</feature>
<dbReference type="NCBIfam" id="TIGR00360">
    <property type="entry name" value="ComEC_N-term"/>
    <property type="match status" value="1"/>
</dbReference>
<evidence type="ECO:0000313" key="8">
    <source>
        <dbReference type="EMBL" id="TPR54072.1"/>
    </source>
</evidence>
<dbReference type="Proteomes" id="UP000316851">
    <property type="component" value="Unassembled WGS sequence"/>
</dbReference>
<evidence type="ECO:0000256" key="3">
    <source>
        <dbReference type="ARBA" id="ARBA00022692"/>
    </source>
</evidence>
<keyword evidence="9" id="KW-1185">Reference proteome</keyword>
<feature type="transmembrane region" description="Helical" evidence="6">
    <location>
        <begin position="250"/>
        <end position="280"/>
    </location>
</feature>
<keyword evidence="4 6" id="KW-1133">Transmembrane helix</keyword>
<proteinExistence type="predicted"/>
<dbReference type="RefSeq" id="WP_140914761.1">
    <property type="nucleotide sequence ID" value="NZ_VHHP01000003.1"/>
</dbReference>
<gene>
    <name evidence="8" type="ORF">FJR74_01360</name>
</gene>
<sequence>MGWYKKPAWCWWSDFKTFTRKYNNLNPLIFSLLSSICLLLIITKIELVFSITLLALFTLLNLLNWKYYLYLAIIVCFLYLVIFLIIYQNTKINNWWVNGKYAIIKNYKNGFIININNNKVWVKANISLPDIYSQYQINLIGTVKKYQQYTNFNYANNVYLKLVDIQIISKPIPTNLELNYFKTYSKIAKEYLMLILFNKYDRDAQFINILKDLNIMHYFAISGFHFGLIYFIFSWIFLKFKINQKVSNLIILAILFIYLNILKFPIGATRAFLFLIFVYLNKNFFKNKFKSLTLLCFTAILILIFNPFSFLSYSFILSFTVTLNILLTNKIINFKQHHWIKYLLIIFIAYLTSLFISLSFLDKVNGIGFAYQLLFMPITFIGYSFSLFFFWSKDLTYWYFLIFNAFINFLDRGKIMINSINLNFFAYLLTFTLLFISLHQTCKIKLNKKLTLSYVNF</sequence>
<accession>A0ABY2Z008</accession>
<feature type="transmembrane region" description="Helical" evidence="6">
    <location>
        <begin position="28"/>
        <end position="61"/>
    </location>
</feature>
<keyword evidence="2" id="KW-1003">Cell membrane</keyword>
<evidence type="ECO:0000259" key="7">
    <source>
        <dbReference type="Pfam" id="PF03772"/>
    </source>
</evidence>
<evidence type="ECO:0000256" key="1">
    <source>
        <dbReference type="ARBA" id="ARBA00004651"/>
    </source>
</evidence>
<dbReference type="Pfam" id="PF03772">
    <property type="entry name" value="Competence"/>
    <property type="match status" value="1"/>
</dbReference>
<evidence type="ECO:0000256" key="4">
    <source>
        <dbReference type="ARBA" id="ARBA00022989"/>
    </source>
</evidence>
<name>A0ABY2Z008_9BACT</name>
<evidence type="ECO:0000256" key="6">
    <source>
        <dbReference type="SAM" id="Phobius"/>
    </source>
</evidence>
<dbReference type="InterPro" id="IPR052159">
    <property type="entry name" value="Competence_DNA_uptake"/>
</dbReference>
<evidence type="ECO:0000313" key="9">
    <source>
        <dbReference type="Proteomes" id="UP000316851"/>
    </source>
</evidence>